<sequence>MVTYKINTYIYQTFIPLYKLQKISSFQFYQVDNFNNLNSFFFQIQWMSKSKFISTVFFVIINVKQQSWLDEIHFNSVLMALLNIDHIQRIDIINFRLRTVQYSISLNFELHASQEKQTHTFVNTQRNFKLTNKLVLEIFYFYFNLLYFNITLFCYNILYDKLRARLIYRWVKRFIYEVQGNLNFNKYCAFVDTWKFGLSVHQAINDTFDFLTTSVCVCLCVCLHYDEYAIQLWTIKSLSSELLSFTLMRNLISKSKFEFYFCGVYLIFLTGYCVQPGYILPYICTKYLKEMKNKKQLLNNFVFVNLLFSQILITLQQRLIT</sequence>
<gene>
    <name evidence="2" type="ORF">KUTeg_021148</name>
</gene>
<organism evidence="2 3">
    <name type="scientific">Tegillarca granosa</name>
    <name type="common">Malaysian cockle</name>
    <name type="synonym">Anadara granosa</name>
    <dbReference type="NCBI Taxonomy" id="220873"/>
    <lineage>
        <taxon>Eukaryota</taxon>
        <taxon>Metazoa</taxon>
        <taxon>Spiralia</taxon>
        <taxon>Lophotrochozoa</taxon>
        <taxon>Mollusca</taxon>
        <taxon>Bivalvia</taxon>
        <taxon>Autobranchia</taxon>
        <taxon>Pteriomorphia</taxon>
        <taxon>Arcoida</taxon>
        <taxon>Arcoidea</taxon>
        <taxon>Arcidae</taxon>
        <taxon>Tegillarca</taxon>
    </lineage>
</organism>
<dbReference type="Proteomes" id="UP001217089">
    <property type="component" value="Unassembled WGS sequence"/>
</dbReference>
<dbReference type="EMBL" id="JARBDR010000918">
    <property type="protein sequence ID" value="KAJ8302161.1"/>
    <property type="molecule type" value="Genomic_DNA"/>
</dbReference>
<accession>A0ABQ9ECL2</accession>
<proteinExistence type="predicted"/>
<name>A0ABQ9ECL2_TEGGR</name>
<evidence type="ECO:0000313" key="2">
    <source>
        <dbReference type="EMBL" id="KAJ8302161.1"/>
    </source>
</evidence>
<feature type="transmembrane region" description="Helical" evidence="1">
    <location>
        <begin position="139"/>
        <end position="159"/>
    </location>
</feature>
<protein>
    <recommendedName>
        <fullName evidence="4">Transmembrane protein</fullName>
    </recommendedName>
</protein>
<keyword evidence="3" id="KW-1185">Reference proteome</keyword>
<keyword evidence="1" id="KW-1133">Transmembrane helix</keyword>
<feature type="transmembrane region" description="Helical" evidence="1">
    <location>
        <begin position="297"/>
        <end position="315"/>
    </location>
</feature>
<evidence type="ECO:0008006" key="4">
    <source>
        <dbReference type="Google" id="ProtNLM"/>
    </source>
</evidence>
<evidence type="ECO:0000313" key="3">
    <source>
        <dbReference type="Proteomes" id="UP001217089"/>
    </source>
</evidence>
<keyword evidence="1" id="KW-0472">Membrane</keyword>
<feature type="transmembrane region" description="Helical" evidence="1">
    <location>
        <begin position="257"/>
        <end position="277"/>
    </location>
</feature>
<reference evidence="2 3" key="1">
    <citation type="submission" date="2022-12" db="EMBL/GenBank/DDBJ databases">
        <title>Chromosome-level genome of Tegillarca granosa.</title>
        <authorList>
            <person name="Kim J."/>
        </authorList>
    </citation>
    <scope>NUCLEOTIDE SEQUENCE [LARGE SCALE GENOMIC DNA]</scope>
    <source>
        <strain evidence="2">Teg-2019</strain>
        <tissue evidence="2">Adductor muscle</tissue>
    </source>
</reference>
<evidence type="ECO:0000256" key="1">
    <source>
        <dbReference type="SAM" id="Phobius"/>
    </source>
</evidence>
<keyword evidence="1" id="KW-0812">Transmembrane</keyword>
<comment type="caution">
    <text evidence="2">The sequence shown here is derived from an EMBL/GenBank/DDBJ whole genome shotgun (WGS) entry which is preliminary data.</text>
</comment>